<dbReference type="GO" id="GO:0004175">
    <property type="term" value="F:endopeptidase activity"/>
    <property type="evidence" value="ECO:0007669"/>
    <property type="project" value="UniProtKB-ARBA"/>
</dbReference>
<dbReference type="Pfam" id="PF02517">
    <property type="entry name" value="Rce1-like"/>
    <property type="match status" value="1"/>
</dbReference>
<protein>
    <submittedName>
        <fullName evidence="3">CPBP family intramembrane metalloprotease</fullName>
    </submittedName>
</protein>
<dbReference type="RefSeq" id="WP_147928704.1">
    <property type="nucleotide sequence ID" value="NZ_VOXD01000001.1"/>
</dbReference>
<evidence type="ECO:0000259" key="2">
    <source>
        <dbReference type="Pfam" id="PF02517"/>
    </source>
</evidence>
<name>A0A5C7G0H2_9BACT</name>
<dbReference type="GO" id="GO:0080120">
    <property type="term" value="P:CAAX-box protein maturation"/>
    <property type="evidence" value="ECO:0007669"/>
    <property type="project" value="UniProtKB-ARBA"/>
</dbReference>
<dbReference type="InterPro" id="IPR003675">
    <property type="entry name" value="Rce1/LyrA-like_dom"/>
</dbReference>
<gene>
    <name evidence="3" type="ORF">FUA23_00325</name>
</gene>
<dbReference type="OrthoDB" id="6301065at2"/>
<feature type="domain" description="CAAX prenyl protease 2/Lysostaphin resistance protein A-like" evidence="2">
    <location>
        <begin position="123"/>
        <end position="215"/>
    </location>
</feature>
<keyword evidence="4" id="KW-1185">Reference proteome</keyword>
<feature type="transmembrane region" description="Helical" evidence="1">
    <location>
        <begin position="175"/>
        <end position="194"/>
    </location>
</feature>
<evidence type="ECO:0000313" key="4">
    <source>
        <dbReference type="Proteomes" id="UP000321907"/>
    </source>
</evidence>
<dbReference type="GO" id="GO:0008237">
    <property type="term" value="F:metallopeptidase activity"/>
    <property type="evidence" value="ECO:0007669"/>
    <property type="project" value="UniProtKB-KW"/>
</dbReference>
<feature type="transmembrane region" description="Helical" evidence="1">
    <location>
        <begin position="148"/>
        <end position="169"/>
    </location>
</feature>
<feature type="transmembrane region" description="Helical" evidence="1">
    <location>
        <begin position="95"/>
        <end position="115"/>
    </location>
</feature>
<evidence type="ECO:0000313" key="3">
    <source>
        <dbReference type="EMBL" id="TXF91663.1"/>
    </source>
</evidence>
<reference evidence="3 4" key="1">
    <citation type="submission" date="2019-08" db="EMBL/GenBank/DDBJ databases">
        <title>Lewinella sp. strain SSH13 Genome sequencing and assembly.</title>
        <authorList>
            <person name="Kim I."/>
        </authorList>
    </citation>
    <scope>NUCLEOTIDE SEQUENCE [LARGE SCALE GENOMIC DNA]</scope>
    <source>
        <strain evidence="3 4">SSH13</strain>
    </source>
</reference>
<feature type="transmembrane region" description="Helical" evidence="1">
    <location>
        <begin position="201"/>
        <end position="220"/>
    </location>
</feature>
<dbReference type="AlphaFoldDB" id="A0A5C7G0H2"/>
<feature type="transmembrane region" description="Helical" evidence="1">
    <location>
        <begin position="55"/>
        <end position="74"/>
    </location>
</feature>
<dbReference type="GO" id="GO:0006508">
    <property type="term" value="P:proteolysis"/>
    <property type="evidence" value="ECO:0007669"/>
    <property type="project" value="UniProtKB-KW"/>
</dbReference>
<comment type="caution">
    <text evidence="3">The sequence shown here is derived from an EMBL/GenBank/DDBJ whole genome shotgun (WGS) entry which is preliminary data.</text>
</comment>
<organism evidence="3 4">
    <name type="scientific">Neolewinella aurantiaca</name>
    <dbReference type="NCBI Taxonomy" id="2602767"/>
    <lineage>
        <taxon>Bacteria</taxon>
        <taxon>Pseudomonadati</taxon>
        <taxon>Bacteroidota</taxon>
        <taxon>Saprospiria</taxon>
        <taxon>Saprospirales</taxon>
        <taxon>Lewinellaceae</taxon>
        <taxon>Neolewinella</taxon>
    </lineage>
</organism>
<keyword evidence="1" id="KW-0472">Membrane</keyword>
<keyword evidence="1" id="KW-1133">Transmembrane helix</keyword>
<dbReference type="Proteomes" id="UP000321907">
    <property type="component" value="Unassembled WGS sequence"/>
</dbReference>
<proteinExistence type="predicted"/>
<keyword evidence="3" id="KW-0482">Metalloprotease</keyword>
<feature type="transmembrane region" description="Helical" evidence="1">
    <location>
        <begin position="226"/>
        <end position="247"/>
    </location>
</feature>
<keyword evidence="1" id="KW-0812">Transmembrane</keyword>
<evidence type="ECO:0000256" key="1">
    <source>
        <dbReference type="SAM" id="Phobius"/>
    </source>
</evidence>
<feature type="transmembrane region" description="Helical" evidence="1">
    <location>
        <begin position="121"/>
        <end position="141"/>
    </location>
</feature>
<dbReference type="EMBL" id="VOXD01000001">
    <property type="protein sequence ID" value="TXF91663.1"/>
    <property type="molecule type" value="Genomic_DNA"/>
</dbReference>
<keyword evidence="3" id="KW-0378">Hydrolase</keyword>
<keyword evidence="3" id="KW-0645">Protease</keyword>
<sequence>MRTATTANTTPVITNKVILSLIILATYFAGQFGSGWLSPLYRHLLADQSDATRNVIWNVLYYGLIPLIATVLLFGFRNTPSALGLDKGLAKGFKVAFLVTLPMLIGYAVCSGFTINISANNFYYGSISAPIFEELFFRAFLFGLLYRYAGWGMVPATILDAFVFGVIHISQGDDFASSASVFAVTSAGAVWLSWMYKEWDWNLWLVVFLHAFMNLYWMLFDMADNAAGGLWANVFRVATIVACVVWTNRRIKQARTQVQESEKAHDVLAPKAFAGAIS</sequence>
<accession>A0A5C7G0H2</accession>
<feature type="transmembrane region" description="Helical" evidence="1">
    <location>
        <begin position="12"/>
        <end position="35"/>
    </location>
</feature>